<dbReference type="Proteomes" id="UP000249123">
    <property type="component" value="Unassembled WGS sequence"/>
</dbReference>
<keyword evidence="4" id="KW-1185">Reference proteome</keyword>
<accession>A0A062U384</accession>
<dbReference type="InterPro" id="IPR032623">
    <property type="entry name" value="FecR_N"/>
</dbReference>
<feature type="domain" description="FecR protein" evidence="1">
    <location>
        <begin position="135"/>
        <end position="224"/>
    </location>
</feature>
<dbReference type="PANTHER" id="PTHR30273">
    <property type="entry name" value="PERIPLASMIC SIGNAL SENSOR AND SIGMA FACTOR ACTIVATOR FECR-RELATED"/>
    <property type="match status" value="1"/>
</dbReference>
<dbReference type="PANTHER" id="PTHR30273:SF2">
    <property type="entry name" value="PROTEIN FECR"/>
    <property type="match status" value="1"/>
</dbReference>
<dbReference type="InterPro" id="IPR012373">
    <property type="entry name" value="Ferrdict_sens_TM"/>
</dbReference>
<dbReference type="Gene3D" id="3.55.50.30">
    <property type="match status" value="1"/>
</dbReference>
<dbReference type="InterPro" id="IPR006860">
    <property type="entry name" value="FecR"/>
</dbReference>
<dbReference type="EMBL" id="AWFB01000007">
    <property type="protein sequence ID" value="RAN35027.1"/>
    <property type="molecule type" value="Genomic_DNA"/>
</dbReference>
<comment type="caution">
    <text evidence="3">The sequence shown here is derived from an EMBL/GenBank/DDBJ whole genome shotgun (WGS) entry which is preliminary data.</text>
</comment>
<protein>
    <recommendedName>
        <fullName evidence="5">FecR protein domain-containing protein</fullName>
    </recommendedName>
</protein>
<dbReference type="Gene3D" id="2.60.120.1440">
    <property type="match status" value="1"/>
</dbReference>
<evidence type="ECO:0008006" key="5">
    <source>
        <dbReference type="Google" id="ProtNLM"/>
    </source>
</evidence>
<dbReference type="eggNOG" id="COG3712">
    <property type="taxonomic scope" value="Bacteria"/>
</dbReference>
<dbReference type="STRING" id="1280941.HY2_09155"/>
<feature type="domain" description="FecR N-terminal" evidence="2">
    <location>
        <begin position="13"/>
        <end position="49"/>
    </location>
</feature>
<evidence type="ECO:0000259" key="2">
    <source>
        <dbReference type="Pfam" id="PF16220"/>
    </source>
</evidence>
<evidence type="ECO:0000259" key="1">
    <source>
        <dbReference type="Pfam" id="PF04773"/>
    </source>
</evidence>
<evidence type="ECO:0000313" key="3">
    <source>
        <dbReference type="EMBL" id="RAN35027.1"/>
    </source>
</evidence>
<reference evidence="3 4" key="1">
    <citation type="submission" date="2013-04" db="EMBL/GenBank/DDBJ databases">
        <title>Hyphomonas sp. T24B3 Genome Sequencing.</title>
        <authorList>
            <person name="Lai Q."/>
            <person name="Shao Z."/>
        </authorList>
    </citation>
    <scope>NUCLEOTIDE SEQUENCE [LARGE SCALE GENOMIC DNA]</scope>
    <source>
        <strain evidence="3 4">T24B3</strain>
    </source>
</reference>
<evidence type="ECO:0000313" key="4">
    <source>
        <dbReference type="Proteomes" id="UP000249123"/>
    </source>
</evidence>
<sequence length="358" mass="38575">MTDQSNTIEHLREEAAGWAVRLDAGPLSDDERRELARWLQGSPAHVDEFLTACVMFDLMSDTEDRAAIDFADLMVPAEEPVVSLQAERARRGFLARHVQSISAVAAALAVAVVSLALLREPAALPTLEPTPILAATAFGETDTLALEDGSTLAMNTETELRVTLSDSARTVSLSTGEVFADVAHAPDRPFRVLAGDTPVEALGTAFNVRYLDGNLRVDVREGVVLVGAGDPIERAAYTEALQTGPVQLEDGRVLLGAGQWMALDIGSTEPRLGRIDLANVAAWQEGRLVFENTPLADIAAEFNRYNRTRLLIADADLAGERVSAVFDARDPEALIASLELTGQARAERRGGEIRLVRD</sequence>
<dbReference type="Pfam" id="PF16220">
    <property type="entry name" value="DUF4880"/>
    <property type="match status" value="1"/>
</dbReference>
<dbReference type="GO" id="GO:0016989">
    <property type="term" value="F:sigma factor antagonist activity"/>
    <property type="evidence" value="ECO:0007669"/>
    <property type="project" value="TreeGrafter"/>
</dbReference>
<dbReference type="Pfam" id="PF04773">
    <property type="entry name" value="FecR"/>
    <property type="match status" value="1"/>
</dbReference>
<name>A0A062U384_9PROT</name>
<dbReference type="PIRSF" id="PIRSF018266">
    <property type="entry name" value="FecR"/>
    <property type="match status" value="1"/>
</dbReference>
<dbReference type="AlphaFoldDB" id="A0A062U384"/>
<gene>
    <name evidence="3" type="ORF">HY3_09285</name>
</gene>
<proteinExistence type="predicted"/>
<organism evidence="3 4">
    <name type="scientific">Hyphomonas pacifica</name>
    <dbReference type="NCBI Taxonomy" id="1280941"/>
    <lineage>
        <taxon>Bacteria</taxon>
        <taxon>Pseudomonadati</taxon>
        <taxon>Pseudomonadota</taxon>
        <taxon>Alphaproteobacteria</taxon>
        <taxon>Hyphomonadales</taxon>
        <taxon>Hyphomonadaceae</taxon>
        <taxon>Hyphomonas</taxon>
    </lineage>
</organism>